<reference evidence="1 2" key="1">
    <citation type="journal article" date="2012" name="J. Bacteriol.">
        <title>Complete genome sequence of strain 1860, a crenarchaeon of the genus pyrobaculum able to grow with various electron acceptors.</title>
        <authorList>
            <person name="Mardanov A.V."/>
            <person name="Gumerov V.M."/>
            <person name="Slobodkina G.B."/>
            <person name="Beletsky A.V."/>
            <person name="Bonch-Osmolovskaya E.A."/>
            <person name="Ravin N.V."/>
            <person name="Skryabin K.G."/>
        </authorList>
    </citation>
    <scope>NUCLEOTIDE SEQUENCE [LARGE SCALE GENOMIC DNA]</scope>
    <source>
        <strain evidence="1 2">1860</strain>
    </source>
</reference>
<proteinExistence type="predicted"/>
<keyword evidence="2" id="KW-1185">Reference proteome</keyword>
<evidence type="ECO:0000313" key="1">
    <source>
        <dbReference type="EMBL" id="AET31615.1"/>
    </source>
</evidence>
<dbReference type="STRING" id="1104324.P186_0154"/>
<dbReference type="EMBL" id="CP003098">
    <property type="protein sequence ID" value="AET31615.1"/>
    <property type="molecule type" value="Genomic_DNA"/>
</dbReference>
<dbReference type="HOGENOM" id="CLU_1656946_0_0_2"/>
<dbReference type="Proteomes" id="UP000005867">
    <property type="component" value="Chromosome"/>
</dbReference>
<dbReference type="AlphaFoldDB" id="G7VEJ1"/>
<dbReference type="GeneID" id="11595954"/>
<gene>
    <name evidence="1" type="ORF">P186_0154</name>
</gene>
<dbReference type="KEGG" id="pyr:P186_0154"/>
<accession>G7VEJ1</accession>
<protein>
    <submittedName>
        <fullName evidence="1">Uncharacterized protein</fullName>
    </submittedName>
</protein>
<evidence type="ECO:0000313" key="2">
    <source>
        <dbReference type="Proteomes" id="UP000005867"/>
    </source>
</evidence>
<name>G7VEJ1_9CREN</name>
<dbReference type="BioCyc" id="PSP1104324:GJSN-147-MONOMER"/>
<dbReference type="RefSeq" id="WP_014287443.1">
    <property type="nucleotide sequence ID" value="NC_016645.1"/>
</dbReference>
<organism evidence="1 2">
    <name type="scientific">Pyrobaculum ferrireducens</name>
    <dbReference type="NCBI Taxonomy" id="1104324"/>
    <lineage>
        <taxon>Archaea</taxon>
        <taxon>Thermoproteota</taxon>
        <taxon>Thermoprotei</taxon>
        <taxon>Thermoproteales</taxon>
        <taxon>Thermoproteaceae</taxon>
        <taxon>Pyrobaculum</taxon>
    </lineage>
</organism>
<sequence>MRPAVLREGAWERLINDMYEVYRKVGALVSVGKLARGGLSAGEILSYYIAAFNGAGFSGVGASGATSTFVYEPRIAKLNWRGEKTPVVFSLVLVEMRLGRGVVYAVETELGSLTPDFLKRVAGDAYDNFYQVELAGGKPIPEVVNRVATEFVGTPQFLR</sequence>
<dbReference type="eggNOG" id="arCOG07034">
    <property type="taxonomic scope" value="Archaea"/>
</dbReference>